<evidence type="ECO:0000313" key="3">
    <source>
        <dbReference type="Proteomes" id="UP001520654"/>
    </source>
</evidence>
<feature type="region of interest" description="Disordered" evidence="1">
    <location>
        <begin position="1"/>
        <end position="56"/>
    </location>
</feature>
<feature type="compositionally biased region" description="Basic and acidic residues" evidence="1">
    <location>
        <begin position="1"/>
        <end position="34"/>
    </location>
</feature>
<dbReference type="Proteomes" id="UP001520654">
    <property type="component" value="Unassembled WGS sequence"/>
</dbReference>
<keyword evidence="3" id="KW-1185">Reference proteome</keyword>
<evidence type="ECO:0000313" key="2">
    <source>
        <dbReference type="EMBL" id="MCC0097759.1"/>
    </source>
</evidence>
<comment type="caution">
    <text evidence="2">The sequence shown here is derived from an EMBL/GenBank/DDBJ whole genome shotgun (WGS) entry which is preliminary data.</text>
</comment>
<protein>
    <recommendedName>
        <fullName evidence="4">CsbD family protein</fullName>
    </recommendedName>
</protein>
<accession>A0ABS8EA17</accession>
<evidence type="ECO:0000256" key="1">
    <source>
        <dbReference type="SAM" id="MobiDB-lite"/>
    </source>
</evidence>
<organism evidence="2 3">
    <name type="scientific">Streptomyces flavotricini</name>
    <dbReference type="NCBI Taxonomy" id="66888"/>
    <lineage>
        <taxon>Bacteria</taxon>
        <taxon>Bacillati</taxon>
        <taxon>Actinomycetota</taxon>
        <taxon>Actinomycetes</taxon>
        <taxon>Kitasatosporales</taxon>
        <taxon>Streptomycetaceae</taxon>
        <taxon>Streptomyces</taxon>
    </lineage>
</organism>
<dbReference type="EMBL" id="JAINUL010000001">
    <property type="protein sequence ID" value="MCC0097759.1"/>
    <property type="molecule type" value="Genomic_DNA"/>
</dbReference>
<proteinExistence type="predicted"/>
<gene>
    <name evidence="2" type="ORF">K7B10_23865</name>
</gene>
<evidence type="ECO:0008006" key="4">
    <source>
        <dbReference type="Google" id="ProtNLM"/>
    </source>
</evidence>
<sequence>MGIKDQFQDKAQELEDKAKAARQGAKDETSERGAHASGQAKKKEKVHDELDDNWDF</sequence>
<reference evidence="2 3" key="1">
    <citation type="submission" date="2021-08" db="EMBL/GenBank/DDBJ databases">
        <title>Genomic Architecture of Streptomyces flavotricini NGL1 and Streptomyces erythrochromogenes HMS4 With Differential Plant Beneficial attributes and laccase production capabilities.</title>
        <authorList>
            <person name="Salwan R."/>
            <person name="Kaur R."/>
            <person name="Sharma V."/>
        </authorList>
    </citation>
    <scope>NUCLEOTIDE SEQUENCE [LARGE SCALE GENOMIC DNA]</scope>
    <source>
        <strain evidence="2 3">NGL1</strain>
    </source>
</reference>
<name>A0ABS8EA17_9ACTN</name>
<dbReference type="RefSeq" id="WP_229339012.1">
    <property type="nucleotide sequence ID" value="NZ_JAINUL010000001.1"/>
</dbReference>